<name>A0ABX2M5N0_9MICO</name>
<dbReference type="RefSeq" id="WP_175350438.1">
    <property type="nucleotide sequence ID" value="NZ_BAAAWQ010000001.1"/>
</dbReference>
<evidence type="ECO:0000256" key="1">
    <source>
        <dbReference type="SAM" id="MobiDB-lite"/>
    </source>
</evidence>
<evidence type="ECO:0000313" key="2">
    <source>
        <dbReference type="EMBL" id="NUU12879.1"/>
    </source>
</evidence>
<dbReference type="Proteomes" id="UP000573001">
    <property type="component" value="Unassembled WGS sequence"/>
</dbReference>
<evidence type="ECO:0000313" key="3">
    <source>
        <dbReference type="Proteomes" id="UP000573001"/>
    </source>
</evidence>
<reference evidence="2 3" key="1">
    <citation type="submission" date="2020-05" db="EMBL/GenBank/DDBJ databases">
        <title>Genome Sequencing of Type Strains.</title>
        <authorList>
            <person name="Lemaire J.F."/>
            <person name="Inderbitzin P."/>
            <person name="Gregorio O.A."/>
            <person name="Collins S.B."/>
            <person name="Wespe N."/>
            <person name="Knight-Connoni V."/>
        </authorList>
    </citation>
    <scope>NUCLEOTIDE SEQUENCE [LARGE SCALE GENOMIC DNA]</scope>
    <source>
        <strain evidence="2 3">ATCC 19096</strain>
    </source>
</reference>
<keyword evidence="3" id="KW-1185">Reference proteome</keyword>
<accession>A0ABX2M5N0</accession>
<feature type="region of interest" description="Disordered" evidence="1">
    <location>
        <begin position="73"/>
        <end position="97"/>
    </location>
</feature>
<comment type="caution">
    <text evidence="2">The sequence shown here is derived from an EMBL/GenBank/DDBJ whole genome shotgun (WGS) entry which is preliminary data.</text>
</comment>
<proteinExistence type="predicted"/>
<organism evidence="2 3">
    <name type="scientific">Curtobacterium pusillum</name>
    <dbReference type="NCBI Taxonomy" id="69373"/>
    <lineage>
        <taxon>Bacteria</taxon>
        <taxon>Bacillati</taxon>
        <taxon>Actinomycetota</taxon>
        <taxon>Actinomycetes</taxon>
        <taxon>Micrococcales</taxon>
        <taxon>Microbacteriaceae</taxon>
        <taxon>Curtobacterium</taxon>
    </lineage>
</organism>
<dbReference type="EMBL" id="JABMCE010000052">
    <property type="protein sequence ID" value="NUU12879.1"/>
    <property type="molecule type" value="Genomic_DNA"/>
</dbReference>
<sequence>MRWLRRVMRGGRYDDDDRRDQLERYIAACTELSRFLDLVGEPSAEQVRERADTAAQLVRNGWTRDDLRAVGRPFRAPWPDGKARDAGAPGPRDVDDGDRLVAAVNDVALELRAIGR</sequence>
<gene>
    <name evidence="2" type="ORF">HP507_03365</name>
</gene>
<protein>
    <submittedName>
        <fullName evidence="2">Uncharacterized protein</fullName>
    </submittedName>
</protein>